<sequence length="97" mass="11417">MAFLFVECLDAWAPLNEVSVLSYEDVKGEDFKILNHLILSAKFYIYKCKLSGVNPPLQVFKVKTKAVHQMERKIAEKRDKLKKLNEKWRKLEPYVSE</sequence>
<protein>
    <submittedName>
        <fullName evidence="1">Uncharacterized protein</fullName>
    </submittedName>
</protein>
<dbReference type="Proteomes" id="UP001249851">
    <property type="component" value="Unassembled WGS sequence"/>
</dbReference>
<organism evidence="1 2">
    <name type="scientific">Acropora cervicornis</name>
    <name type="common">Staghorn coral</name>
    <dbReference type="NCBI Taxonomy" id="6130"/>
    <lineage>
        <taxon>Eukaryota</taxon>
        <taxon>Metazoa</taxon>
        <taxon>Cnidaria</taxon>
        <taxon>Anthozoa</taxon>
        <taxon>Hexacorallia</taxon>
        <taxon>Scleractinia</taxon>
        <taxon>Astrocoeniina</taxon>
        <taxon>Acroporidae</taxon>
        <taxon>Acropora</taxon>
    </lineage>
</organism>
<evidence type="ECO:0000313" key="2">
    <source>
        <dbReference type="Proteomes" id="UP001249851"/>
    </source>
</evidence>
<gene>
    <name evidence="1" type="ORF">P5673_018032</name>
</gene>
<dbReference type="AlphaFoldDB" id="A0AAD9QDS2"/>
<reference evidence="1" key="2">
    <citation type="journal article" date="2023" name="Science">
        <title>Genomic signatures of disease resistance in endangered staghorn corals.</title>
        <authorList>
            <person name="Vollmer S.V."/>
            <person name="Selwyn J.D."/>
            <person name="Despard B.A."/>
            <person name="Roesel C.L."/>
        </authorList>
    </citation>
    <scope>NUCLEOTIDE SEQUENCE</scope>
    <source>
        <strain evidence="1">K2</strain>
    </source>
</reference>
<accession>A0AAD9QDS2</accession>
<reference evidence="1" key="1">
    <citation type="journal article" date="2023" name="G3 (Bethesda)">
        <title>Whole genome assembly and annotation of the endangered Caribbean coral Acropora cervicornis.</title>
        <authorList>
            <person name="Selwyn J.D."/>
            <person name="Vollmer S.V."/>
        </authorList>
    </citation>
    <scope>NUCLEOTIDE SEQUENCE</scope>
    <source>
        <strain evidence="1">K2</strain>
    </source>
</reference>
<dbReference type="EMBL" id="JARQWQ010000040">
    <property type="protein sequence ID" value="KAK2559408.1"/>
    <property type="molecule type" value="Genomic_DNA"/>
</dbReference>
<proteinExistence type="predicted"/>
<name>A0AAD9QDS2_ACRCE</name>
<keyword evidence="2" id="KW-1185">Reference proteome</keyword>
<evidence type="ECO:0000313" key="1">
    <source>
        <dbReference type="EMBL" id="KAK2559408.1"/>
    </source>
</evidence>
<comment type="caution">
    <text evidence="1">The sequence shown here is derived from an EMBL/GenBank/DDBJ whole genome shotgun (WGS) entry which is preliminary data.</text>
</comment>